<dbReference type="RefSeq" id="WP_126029285.1">
    <property type="nucleotide sequence ID" value="NZ_QXGJ01000001.1"/>
</dbReference>
<accession>A0A430FIG7</accession>
<evidence type="ECO:0000313" key="3">
    <source>
        <dbReference type="Proteomes" id="UP000288607"/>
    </source>
</evidence>
<sequence length="281" mass="30224">MATANDVLRIAAGELGYSRWADPEPGTKYGRWYAQSHGSYFGTSGVPFCAMFASWCLDRAGQSFPGMPAAYVPYILRDGRNAGRQVTTRSAQPGDLIIFNWDGGEVDHIGFVEINRGSYVQTIEGNTNNGAVARRTRSWGTVAAILRPAYTGASGSLEGIGHGTLQVDGSCGPATIGRWQQILGTSVDGVITGQVRPSGYARPALQSYAYGGDGSQLVRRTQEILKNEGIYSGKVDGLAGPKYIDGLHRHLGVATQNMKPWTNWGYGLGRALQTRLNQGKF</sequence>
<proteinExistence type="predicted"/>
<name>A0A430FIG7_9BIFI</name>
<dbReference type="OrthoDB" id="9815928at2"/>
<dbReference type="InterPro" id="IPR007921">
    <property type="entry name" value="CHAP_dom"/>
</dbReference>
<evidence type="ECO:0000259" key="1">
    <source>
        <dbReference type="Pfam" id="PF05257"/>
    </source>
</evidence>
<dbReference type="EMBL" id="QXGJ01000001">
    <property type="protein sequence ID" value="RSX52636.1"/>
    <property type="molecule type" value="Genomic_DNA"/>
</dbReference>
<organism evidence="2 3">
    <name type="scientific">Bifidobacterium callimiconis</name>
    <dbReference type="NCBI Taxonomy" id="2306973"/>
    <lineage>
        <taxon>Bacteria</taxon>
        <taxon>Bacillati</taxon>
        <taxon>Actinomycetota</taxon>
        <taxon>Actinomycetes</taxon>
        <taxon>Bifidobacteriales</taxon>
        <taxon>Bifidobacteriaceae</taxon>
        <taxon>Bifidobacterium</taxon>
    </lineage>
</organism>
<reference evidence="2 3" key="1">
    <citation type="submission" date="2018-09" db="EMBL/GenBank/DDBJ databases">
        <title>Characterization of the phylogenetic diversity of five novel species belonging to the genus Bifidobacterium.</title>
        <authorList>
            <person name="Lugli G.A."/>
            <person name="Duranti S."/>
            <person name="Milani C."/>
        </authorList>
    </citation>
    <scope>NUCLEOTIDE SEQUENCE [LARGE SCALE GENOMIC DNA]</scope>
    <source>
        <strain evidence="2 3">2028B</strain>
    </source>
</reference>
<dbReference type="Pfam" id="PF05257">
    <property type="entry name" value="CHAP"/>
    <property type="match status" value="1"/>
</dbReference>
<protein>
    <submittedName>
        <fullName evidence="2">Endolysin</fullName>
    </submittedName>
</protein>
<keyword evidence="3" id="KW-1185">Reference proteome</keyword>
<evidence type="ECO:0000313" key="2">
    <source>
        <dbReference type="EMBL" id="RSX52636.1"/>
    </source>
</evidence>
<dbReference type="SUPFAM" id="SSF54001">
    <property type="entry name" value="Cysteine proteinases"/>
    <property type="match status" value="1"/>
</dbReference>
<feature type="domain" description="Peptidase C51" evidence="1">
    <location>
        <begin position="44"/>
        <end position="126"/>
    </location>
</feature>
<comment type="caution">
    <text evidence="2">The sequence shown here is derived from an EMBL/GenBank/DDBJ whole genome shotgun (WGS) entry which is preliminary data.</text>
</comment>
<dbReference type="Proteomes" id="UP000288607">
    <property type="component" value="Unassembled WGS sequence"/>
</dbReference>
<gene>
    <name evidence="2" type="ORF">D2E23_0364</name>
</gene>
<dbReference type="Gene3D" id="3.90.1720.10">
    <property type="entry name" value="endopeptidase domain like (from Nostoc punctiforme)"/>
    <property type="match status" value="1"/>
</dbReference>
<dbReference type="AlphaFoldDB" id="A0A430FIG7"/>
<dbReference type="InterPro" id="IPR038765">
    <property type="entry name" value="Papain-like_cys_pep_sf"/>
</dbReference>